<gene>
    <name evidence="1" type="ORF">SAMN05660359_03134</name>
</gene>
<proteinExistence type="predicted"/>
<evidence type="ECO:0000313" key="1">
    <source>
        <dbReference type="EMBL" id="SFO39369.1"/>
    </source>
</evidence>
<dbReference type="EMBL" id="FOWE01000007">
    <property type="protein sequence ID" value="SFO39369.1"/>
    <property type="molecule type" value="Genomic_DNA"/>
</dbReference>
<keyword evidence="2" id="KW-1185">Reference proteome</keyword>
<evidence type="ECO:0000313" key="2">
    <source>
        <dbReference type="Proteomes" id="UP000183642"/>
    </source>
</evidence>
<accession>A0A1I5GTV4</accession>
<dbReference type="Proteomes" id="UP000183642">
    <property type="component" value="Unassembled WGS sequence"/>
</dbReference>
<name>A0A1I5GTV4_9ACTN</name>
<dbReference type="AlphaFoldDB" id="A0A1I5GTV4"/>
<protein>
    <submittedName>
        <fullName evidence="1">Uncharacterized protein</fullName>
    </submittedName>
</protein>
<organism evidence="1 2">
    <name type="scientific">Geodermatophilus obscurus</name>
    <dbReference type="NCBI Taxonomy" id="1861"/>
    <lineage>
        <taxon>Bacteria</taxon>
        <taxon>Bacillati</taxon>
        <taxon>Actinomycetota</taxon>
        <taxon>Actinomycetes</taxon>
        <taxon>Geodermatophilales</taxon>
        <taxon>Geodermatophilaceae</taxon>
        <taxon>Geodermatophilus</taxon>
    </lineage>
</organism>
<reference evidence="2" key="1">
    <citation type="submission" date="2016-10" db="EMBL/GenBank/DDBJ databases">
        <authorList>
            <person name="Varghese N."/>
            <person name="Submissions S."/>
        </authorList>
    </citation>
    <scope>NUCLEOTIDE SEQUENCE [LARGE SCALE GENOMIC DNA]</scope>
    <source>
        <strain evidence="2">DSM 43161</strain>
    </source>
</reference>
<sequence>MLPRSVVLCLQLCAEHERPRDHVRPAPLELCVRVWAEHDYPGDRGPGPAHTAGVPDADDLRALARSSPQRWTTLRFTERRRAGWSWSGPVRAWLRRPDLLRVVDAAGRPHVVRETGADHDPMWQDYRWVAELRPAELADGLDPDTGEPGGDPLEVDSVREVEHAGRPSWEALVVPTDRYEPRCACCPLLRSRRIDDLEWGPGSFPDAVYPTAHLVRLDAATGVCVWAEALDGTFAGDTHDLRIEAVDEPMGDDLFRRARRQGAVRG</sequence>